<evidence type="ECO:0000256" key="1">
    <source>
        <dbReference type="ARBA" id="ARBA00004370"/>
    </source>
</evidence>
<name>A0AAD9JXD4_9ANNE</name>
<dbReference type="Pfam" id="PF01062">
    <property type="entry name" value="Bestrophin"/>
    <property type="match status" value="1"/>
</dbReference>
<keyword evidence="6" id="KW-0813">Transport</keyword>
<evidence type="ECO:0000256" key="4">
    <source>
        <dbReference type="ARBA" id="ARBA00023136"/>
    </source>
</evidence>
<dbReference type="AlphaFoldDB" id="A0AAD9JXD4"/>
<keyword evidence="2 6" id="KW-0812">Transmembrane</keyword>
<feature type="transmembrane region" description="Helical" evidence="6">
    <location>
        <begin position="125"/>
        <end position="143"/>
    </location>
</feature>
<gene>
    <name evidence="7" type="ORF">LSH36_133g03009</name>
</gene>
<dbReference type="EMBL" id="JAODUP010000133">
    <property type="protein sequence ID" value="KAK2160445.1"/>
    <property type="molecule type" value="Genomic_DNA"/>
</dbReference>
<keyword evidence="6" id="KW-0407">Ion channel</keyword>
<evidence type="ECO:0000313" key="7">
    <source>
        <dbReference type="EMBL" id="KAK2160445.1"/>
    </source>
</evidence>
<keyword evidence="6" id="KW-0406">Ion transport</keyword>
<organism evidence="7 8">
    <name type="scientific">Paralvinella palmiformis</name>
    <dbReference type="NCBI Taxonomy" id="53620"/>
    <lineage>
        <taxon>Eukaryota</taxon>
        <taxon>Metazoa</taxon>
        <taxon>Spiralia</taxon>
        <taxon>Lophotrochozoa</taxon>
        <taxon>Annelida</taxon>
        <taxon>Polychaeta</taxon>
        <taxon>Sedentaria</taxon>
        <taxon>Canalipalpata</taxon>
        <taxon>Terebellida</taxon>
        <taxon>Terebelliformia</taxon>
        <taxon>Alvinellidae</taxon>
        <taxon>Paralvinella</taxon>
    </lineage>
</organism>
<dbReference type="GO" id="GO:0005254">
    <property type="term" value="F:chloride channel activity"/>
    <property type="evidence" value="ECO:0007669"/>
    <property type="project" value="UniProtKB-KW"/>
</dbReference>
<keyword evidence="8" id="KW-1185">Reference proteome</keyword>
<comment type="similarity">
    <text evidence="5 6">Belongs to the anion channel-forming bestrophin (TC 1.A.46) family. Calcium-sensitive chloride channel subfamily.</text>
</comment>
<dbReference type="PANTHER" id="PTHR10736:SF65">
    <property type="entry name" value="BESTROPHIN 1, ISOFORM C-RELATED"/>
    <property type="match status" value="1"/>
</dbReference>
<feature type="transmembrane region" description="Helical" evidence="6">
    <location>
        <begin position="68"/>
        <end position="90"/>
    </location>
</feature>
<evidence type="ECO:0000256" key="6">
    <source>
        <dbReference type="RuleBase" id="RU363126"/>
    </source>
</evidence>
<comment type="function">
    <text evidence="6">Forms chloride channels.</text>
</comment>
<evidence type="ECO:0000313" key="8">
    <source>
        <dbReference type="Proteomes" id="UP001208570"/>
    </source>
</evidence>
<keyword evidence="3 6" id="KW-1133">Transmembrane helix</keyword>
<dbReference type="GO" id="GO:0005886">
    <property type="term" value="C:plasma membrane"/>
    <property type="evidence" value="ECO:0007669"/>
    <property type="project" value="UniProtKB-SubCell"/>
</dbReference>
<comment type="subcellular location">
    <subcellularLocation>
        <location evidence="6">Cell membrane</location>
        <topology evidence="6">Multi-pass membrane protein</topology>
    </subcellularLocation>
    <subcellularLocation>
        <location evidence="1">Membrane</location>
    </subcellularLocation>
</comment>
<keyword evidence="6" id="KW-1003">Cell membrane</keyword>
<feature type="transmembrane region" description="Helical" evidence="6">
    <location>
        <begin position="230"/>
        <end position="250"/>
    </location>
</feature>
<evidence type="ECO:0000256" key="2">
    <source>
        <dbReference type="ARBA" id="ARBA00022692"/>
    </source>
</evidence>
<comment type="caution">
    <text evidence="7">The sequence shown here is derived from an EMBL/GenBank/DDBJ whole genome shotgun (WGS) entry which is preliminary data.</text>
</comment>
<dbReference type="InterPro" id="IPR000615">
    <property type="entry name" value="Bestrophin"/>
</dbReference>
<sequence>MTVTYTAAVASSSIGCFLKLLFRWRGSLYKLLWREFLLFTIAYYTLSILYRFALNDTARMIAKYCQEFGNLIPLAFVLGFYVSVVVARWWEQFNKIPWPDRMALFVTAHVHGHDERARLMRRTMMRYLCLAFVITMHSISPGVKKRFPTFTHMTQAGFMLPNEQKVIEDIKTPHNKYFVPLVWVTSLVTRARKEQKIKDDFAVKTLTDEINAYRGCLGGLFNFDWISIPLVYTQVVTWAAYTFFFSCLMGRQFVDAGKTEDVFIPVFTFLQFFFYMGWLKVAECMVNPFGDDDDDFDINSVIDRNLQVSYLIVDEMHSELPELIKDQYWDEKRVRTSIHSGIRVL</sequence>
<reference evidence="7" key="1">
    <citation type="journal article" date="2023" name="Mol. Biol. Evol.">
        <title>Third-Generation Sequencing Reveals the Adaptive Role of the Epigenome in Three Deep-Sea Polychaetes.</title>
        <authorList>
            <person name="Perez M."/>
            <person name="Aroh O."/>
            <person name="Sun Y."/>
            <person name="Lan Y."/>
            <person name="Juniper S.K."/>
            <person name="Young C.R."/>
            <person name="Angers B."/>
            <person name="Qian P.Y."/>
        </authorList>
    </citation>
    <scope>NUCLEOTIDE SEQUENCE</scope>
    <source>
        <strain evidence="7">P08H-3</strain>
    </source>
</reference>
<keyword evidence="6" id="KW-0869">Chloride channel</keyword>
<proteinExistence type="inferred from homology"/>
<evidence type="ECO:0000256" key="5">
    <source>
        <dbReference type="ARBA" id="ARBA00034769"/>
    </source>
</evidence>
<dbReference type="InterPro" id="IPR021134">
    <property type="entry name" value="Bestrophin-like"/>
</dbReference>
<feature type="transmembrane region" description="Helical" evidence="6">
    <location>
        <begin position="262"/>
        <end position="279"/>
    </location>
</feature>
<dbReference type="Proteomes" id="UP001208570">
    <property type="component" value="Unassembled WGS sequence"/>
</dbReference>
<dbReference type="PANTHER" id="PTHR10736">
    <property type="entry name" value="BESTROPHIN"/>
    <property type="match status" value="1"/>
</dbReference>
<keyword evidence="4 6" id="KW-0472">Membrane</keyword>
<evidence type="ECO:0000256" key="3">
    <source>
        <dbReference type="ARBA" id="ARBA00022989"/>
    </source>
</evidence>
<keyword evidence="6" id="KW-0868">Chloride</keyword>
<accession>A0AAD9JXD4</accession>
<protein>
    <recommendedName>
        <fullName evidence="6">Bestrophin homolog</fullName>
    </recommendedName>
</protein>
<feature type="transmembrane region" description="Helical" evidence="6">
    <location>
        <begin position="36"/>
        <end position="53"/>
    </location>
</feature>
<dbReference type="GO" id="GO:0034707">
    <property type="term" value="C:chloride channel complex"/>
    <property type="evidence" value="ECO:0007669"/>
    <property type="project" value="UniProtKB-KW"/>
</dbReference>